<comment type="subcellular location">
    <subcellularLocation>
        <location evidence="5">Cell membrane</location>
        <topology evidence="5">Multi-pass membrane protein</topology>
    </subcellularLocation>
    <subcellularLocation>
        <location evidence="1">Membrane</location>
        <topology evidence="1">Multi-pass membrane protein</topology>
    </subcellularLocation>
</comment>
<keyword evidence="5" id="KW-0813">Transport</keyword>
<protein>
    <recommendedName>
        <fullName evidence="5">Transport permease protein</fullName>
    </recommendedName>
</protein>
<sequence>MTATITTTTTPMGRVTALGRAELTLLSRNTLAMLTALLLPVGMVAVMRPTIAQMDLEKTGLDVNAVSMSGGVGFVLLFVVYYNLVTVYVARREELVLKRLRTGEASDLEILVGTALPAVAVALVQCLVLIAAGTALLDLDMPERAELLVAAVALGLVLLTALAAASTVITRTVEMAQITTTPLLFLSLVGSGLIIPLETMPDALANVCRLLPMTPVLELVRAGWVGGVGAHDVLGALATALVWTGLAVFAVRRWFRWEPRR</sequence>
<dbReference type="PANTHER" id="PTHR43027">
    <property type="entry name" value="DOXORUBICIN RESISTANCE ABC TRANSPORTER PERMEASE PROTEIN DRRC-RELATED"/>
    <property type="match status" value="1"/>
</dbReference>
<evidence type="ECO:0000256" key="5">
    <source>
        <dbReference type="RuleBase" id="RU361157"/>
    </source>
</evidence>
<dbReference type="RefSeq" id="WP_189130942.1">
    <property type="nucleotide sequence ID" value="NZ_BMMS01000006.1"/>
</dbReference>
<feature type="domain" description="ABC transmembrane type-2" evidence="6">
    <location>
        <begin position="31"/>
        <end position="254"/>
    </location>
</feature>
<keyword evidence="2 5" id="KW-0812">Transmembrane</keyword>
<evidence type="ECO:0000313" key="7">
    <source>
        <dbReference type="EMBL" id="GGO84815.1"/>
    </source>
</evidence>
<evidence type="ECO:0000256" key="1">
    <source>
        <dbReference type="ARBA" id="ARBA00004141"/>
    </source>
</evidence>
<evidence type="ECO:0000259" key="6">
    <source>
        <dbReference type="PROSITE" id="PS51012"/>
    </source>
</evidence>
<dbReference type="InterPro" id="IPR047817">
    <property type="entry name" value="ABC2_TM_bact-type"/>
</dbReference>
<dbReference type="AlphaFoldDB" id="A0A917ZK99"/>
<comment type="caution">
    <text evidence="7">The sequence shown here is derived from an EMBL/GenBank/DDBJ whole genome shotgun (WGS) entry which is preliminary data.</text>
</comment>
<comment type="similarity">
    <text evidence="5">Belongs to the ABC-2 integral membrane protein family.</text>
</comment>
<dbReference type="Pfam" id="PF01061">
    <property type="entry name" value="ABC2_membrane"/>
    <property type="match status" value="1"/>
</dbReference>
<dbReference type="GO" id="GO:0140359">
    <property type="term" value="F:ABC-type transporter activity"/>
    <property type="evidence" value="ECO:0007669"/>
    <property type="project" value="InterPro"/>
</dbReference>
<feature type="transmembrane region" description="Helical" evidence="5">
    <location>
        <begin position="233"/>
        <end position="251"/>
    </location>
</feature>
<reference evidence="7" key="1">
    <citation type="journal article" date="2014" name="Int. J. Syst. Evol. Microbiol.">
        <title>Complete genome sequence of Corynebacterium casei LMG S-19264T (=DSM 44701T), isolated from a smear-ripened cheese.</title>
        <authorList>
            <consortium name="US DOE Joint Genome Institute (JGI-PGF)"/>
            <person name="Walter F."/>
            <person name="Albersmeier A."/>
            <person name="Kalinowski J."/>
            <person name="Ruckert C."/>
        </authorList>
    </citation>
    <scope>NUCLEOTIDE SEQUENCE</scope>
    <source>
        <strain evidence="7">CGMCC 4.7201</strain>
    </source>
</reference>
<dbReference type="Proteomes" id="UP000641932">
    <property type="component" value="Unassembled WGS sequence"/>
</dbReference>
<gene>
    <name evidence="7" type="ORF">GCM10012280_17160</name>
</gene>
<keyword evidence="5" id="KW-1003">Cell membrane</keyword>
<keyword evidence="8" id="KW-1185">Reference proteome</keyword>
<feature type="transmembrane region" description="Helical" evidence="5">
    <location>
        <begin position="30"/>
        <end position="51"/>
    </location>
</feature>
<keyword evidence="3 5" id="KW-1133">Transmembrane helix</keyword>
<feature type="transmembrane region" description="Helical" evidence="5">
    <location>
        <begin position="110"/>
        <end position="135"/>
    </location>
</feature>
<reference evidence="7" key="2">
    <citation type="submission" date="2020-09" db="EMBL/GenBank/DDBJ databases">
        <authorList>
            <person name="Sun Q."/>
            <person name="Zhou Y."/>
        </authorList>
    </citation>
    <scope>NUCLEOTIDE SEQUENCE</scope>
    <source>
        <strain evidence="7">CGMCC 4.7201</strain>
    </source>
</reference>
<evidence type="ECO:0000256" key="2">
    <source>
        <dbReference type="ARBA" id="ARBA00022692"/>
    </source>
</evidence>
<dbReference type="EMBL" id="BMMS01000006">
    <property type="protein sequence ID" value="GGO84815.1"/>
    <property type="molecule type" value="Genomic_DNA"/>
</dbReference>
<feature type="transmembrane region" description="Helical" evidence="5">
    <location>
        <begin position="147"/>
        <end position="169"/>
    </location>
</feature>
<evidence type="ECO:0000256" key="3">
    <source>
        <dbReference type="ARBA" id="ARBA00022989"/>
    </source>
</evidence>
<dbReference type="PANTHER" id="PTHR43027:SF2">
    <property type="entry name" value="TRANSPORT PERMEASE PROTEIN"/>
    <property type="match status" value="1"/>
</dbReference>
<organism evidence="7 8">
    <name type="scientific">Wenjunlia tyrosinilytica</name>
    <dbReference type="NCBI Taxonomy" id="1544741"/>
    <lineage>
        <taxon>Bacteria</taxon>
        <taxon>Bacillati</taxon>
        <taxon>Actinomycetota</taxon>
        <taxon>Actinomycetes</taxon>
        <taxon>Kitasatosporales</taxon>
        <taxon>Streptomycetaceae</taxon>
        <taxon>Wenjunlia</taxon>
    </lineage>
</organism>
<dbReference type="PROSITE" id="PS51012">
    <property type="entry name" value="ABC_TM2"/>
    <property type="match status" value="1"/>
</dbReference>
<name>A0A917ZK99_9ACTN</name>
<feature type="transmembrane region" description="Helical" evidence="5">
    <location>
        <begin position="71"/>
        <end position="90"/>
    </location>
</feature>
<evidence type="ECO:0000256" key="4">
    <source>
        <dbReference type="ARBA" id="ARBA00023136"/>
    </source>
</evidence>
<proteinExistence type="inferred from homology"/>
<feature type="transmembrane region" description="Helical" evidence="5">
    <location>
        <begin position="181"/>
        <end position="197"/>
    </location>
</feature>
<dbReference type="InterPro" id="IPR013525">
    <property type="entry name" value="ABC2_TM"/>
</dbReference>
<dbReference type="InterPro" id="IPR052902">
    <property type="entry name" value="ABC-2_transporter"/>
</dbReference>
<keyword evidence="4 5" id="KW-0472">Membrane</keyword>
<dbReference type="GO" id="GO:0005886">
    <property type="term" value="C:plasma membrane"/>
    <property type="evidence" value="ECO:0007669"/>
    <property type="project" value="UniProtKB-SubCell"/>
</dbReference>
<accession>A0A917ZK99</accession>
<evidence type="ECO:0000313" key="8">
    <source>
        <dbReference type="Proteomes" id="UP000641932"/>
    </source>
</evidence>